<dbReference type="Pfam" id="PF08803">
    <property type="entry name" value="ydhR"/>
    <property type="match status" value="1"/>
</dbReference>
<evidence type="ECO:0000313" key="2">
    <source>
        <dbReference type="Proteomes" id="UP001418637"/>
    </source>
</evidence>
<dbReference type="InterPro" id="IPR011008">
    <property type="entry name" value="Dimeric_a/b-barrel"/>
</dbReference>
<gene>
    <name evidence="1" type="ORF">WJT86_07230</name>
</gene>
<keyword evidence="2" id="KW-1185">Reference proteome</keyword>
<evidence type="ECO:0000313" key="1">
    <source>
        <dbReference type="EMBL" id="MEN3930851.1"/>
    </source>
</evidence>
<dbReference type="RefSeq" id="WP_346336876.1">
    <property type="nucleotide sequence ID" value="NZ_JBBYXI010000002.1"/>
</dbReference>
<reference evidence="1 2" key="1">
    <citation type="submission" date="2024-04" db="EMBL/GenBank/DDBJ databases">
        <title>A novel species isolated from cricket.</title>
        <authorList>
            <person name="Wang H.-C."/>
        </authorList>
    </citation>
    <scope>NUCLEOTIDE SEQUENCE [LARGE SCALE GENOMIC DNA]</scope>
    <source>
        <strain evidence="1 2">WL0021</strain>
    </source>
</reference>
<protein>
    <submittedName>
        <fullName evidence="1">YdhR family protein</fullName>
    </submittedName>
</protein>
<dbReference type="PANTHER" id="PTHR39169:SF1">
    <property type="entry name" value="MONOOXYGENASE YDHR-RELATED"/>
    <property type="match status" value="1"/>
</dbReference>
<proteinExistence type="predicted"/>
<dbReference type="EMBL" id="JBBYXI010000002">
    <property type="protein sequence ID" value="MEN3930851.1"/>
    <property type="molecule type" value="Genomic_DNA"/>
</dbReference>
<organism evidence="1 2">
    <name type="scientific">Hohaiivirga grylli</name>
    <dbReference type="NCBI Taxonomy" id="3133970"/>
    <lineage>
        <taxon>Bacteria</taxon>
        <taxon>Pseudomonadati</taxon>
        <taxon>Pseudomonadota</taxon>
        <taxon>Alphaproteobacteria</taxon>
        <taxon>Hyphomicrobiales</taxon>
        <taxon>Methylobacteriaceae</taxon>
        <taxon>Hohaiivirga</taxon>
    </lineage>
</organism>
<sequence length="101" mass="11754">MSVILQFDFQFPHEVLINRDTQALAESITHEPGFVSKIWTQNLKTGEAGGLYRFQTEEHAQKYADMHVERAKKMGAQNIRYKIFTVNEPMTKITFGEKFFP</sequence>
<name>A0ABV0BKM7_9HYPH</name>
<dbReference type="SUPFAM" id="SSF54909">
    <property type="entry name" value="Dimeric alpha+beta barrel"/>
    <property type="match status" value="1"/>
</dbReference>
<dbReference type="InterPro" id="IPR014910">
    <property type="entry name" value="YdhR"/>
</dbReference>
<accession>A0ABV0BKM7</accession>
<dbReference type="Gene3D" id="3.30.70.100">
    <property type="match status" value="1"/>
</dbReference>
<dbReference type="Proteomes" id="UP001418637">
    <property type="component" value="Unassembled WGS sequence"/>
</dbReference>
<comment type="caution">
    <text evidence="1">The sequence shown here is derived from an EMBL/GenBank/DDBJ whole genome shotgun (WGS) entry which is preliminary data.</text>
</comment>
<dbReference type="PANTHER" id="PTHR39169">
    <property type="match status" value="1"/>
</dbReference>